<dbReference type="InterPro" id="IPR032675">
    <property type="entry name" value="LRR_dom_sf"/>
</dbReference>
<evidence type="ECO:0000313" key="2">
    <source>
        <dbReference type="Proteomes" id="UP000515153"/>
    </source>
</evidence>
<dbReference type="AlphaFoldDB" id="A0A6P8BGR3"/>
<dbReference type="GeneID" id="41957244"/>
<reference evidence="3" key="3">
    <citation type="submission" date="2025-08" db="UniProtKB">
        <authorList>
            <consortium name="RefSeq"/>
        </authorList>
    </citation>
    <scope>IDENTIFICATION</scope>
    <source>
        <strain evidence="3">NI907</strain>
    </source>
</reference>
<sequence length="549" mass="63571">MLPARRLRARPNVGPVNNAQVNQNDRLLVNLPREILYMIASHMDNDSIDRLTQTSRRLQQYIGPRCWERVEVSCTNEAEKDDMIWQLENCLAGTQKATLAANDAYRPHTVSNSNVIPHCARHVREYIINGDDEEALYRDDLCRSWVEVTLNNFTNLRVLETCCLDQLIAGRIAALPRLHALALINCYSLDATPVEMNQITGLVHLCVYNVERARFGQDNGQTLSMLRGSATTLRSMELFHFHHECSESPIVAMGNIDFRLTALEFLIMCRFCDREAQAMLRVVDFPSLTELHIYQPPDDLIPFFRALQNLFIFADEPKLQAVELDLNRTNTRQMYNAQRRWLTSFNTLESLRLDRWNPQDGDASLIPGAISGHRGMRKLIFSHRDRERDGVFSIPILSPESVTHLAWRLPELRWFEFAPDQEDLFETGRALSRLSKLEFLRCRLKKSESSDFVFGMFTQILRGFLRELGPGETWEERYSLRLVQAEDEETQYDVASRLPEPWGKKRIITDATTRKSVRIRRAAEIDPAFVEDSDPVWVDKVSRDLRVFR</sequence>
<dbReference type="SUPFAM" id="SSF52047">
    <property type="entry name" value="RNI-like"/>
    <property type="match status" value="1"/>
</dbReference>
<dbReference type="InterPro" id="IPR036047">
    <property type="entry name" value="F-box-like_dom_sf"/>
</dbReference>
<dbReference type="RefSeq" id="XP_030986264.1">
    <property type="nucleotide sequence ID" value="XM_031122332.1"/>
</dbReference>
<name>A0A6P8BGR3_PYRGI</name>
<dbReference type="InterPro" id="IPR001810">
    <property type="entry name" value="F-box_dom"/>
</dbReference>
<reference evidence="3" key="2">
    <citation type="submission" date="2019-10" db="EMBL/GenBank/DDBJ databases">
        <authorList>
            <consortium name="NCBI Genome Project"/>
        </authorList>
    </citation>
    <scope>NUCLEOTIDE SEQUENCE</scope>
    <source>
        <strain evidence="3">NI907</strain>
    </source>
</reference>
<accession>A0A6P8BGR3</accession>
<dbReference type="KEGG" id="pgri:PgNI_02265"/>
<protein>
    <recommendedName>
        <fullName evidence="1">F-box domain-containing protein</fullName>
    </recommendedName>
</protein>
<gene>
    <name evidence="3" type="ORF">PgNI_02265</name>
</gene>
<organism evidence="2 3">
    <name type="scientific">Pyricularia grisea</name>
    <name type="common">Crabgrass-specific blast fungus</name>
    <name type="synonym">Magnaporthe grisea</name>
    <dbReference type="NCBI Taxonomy" id="148305"/>
    <lineage>
        <taxon>Eukaryota</taxon>
        <taxon>Fungi</taxon>
        <taxon>Dikarya</taxon>
        <taxon>Ascomycota</taxon>
        <taxon>Pezizomycotina</taxon>
        <taxon>Sordariomycetes</taxon>
        <taxon>Sordariomycetidae</taxon>
        <taxon>Magnaporthales</taxon>
        <taxon>Pyriculariaceae</taxon>
        <taxon>Pyricularia</taxon>
    </lineage>
</organism>
<dbReference type="SUPFAM" id="SSF81383">
    <property type="entry name" value="F-box domain"/>
    <property type="match status" value="1"/>
</dbReference>
<feature type="domain" description="F-box" evidence="1">
    <location>
        <begin position="25"/>
        <end position="70"/>
    </location>
</feature>
<dbReference type="Gene3D" id="3.80.10.10">
    <property type="entry name" value="Ribonuclease Inhibitor"/>
    <property type="match status" value="1"/>
</dbReference>
<reference evidence="3" key="1">
    <citation type="journal article" date="2019" name="Mol. Biol. Evol.">
        <title>Blast fungal genomes show frequent chromosomal changes, gene gains and losses, and effector gene turnover.</title>
        <authorList>
            <person name="Gomez Luciano L.B."/>
            <person name="Jason Tsai I."/>
            <person name="Chuma I."/>
            <person name="Tosa Y."/>
            <person name="Chen Y.H."/>
            <person name="Li J.Y."/>
            <person name="Li M.Y."/>
            <person name="Jade Lu M.Y."/>
            <person name="Nakayashiki H."/>
            <person name="Li W.H."/>
        </authorList>
    </citation>
    <scope>NUCLEOTIDE SEQUENCE</scope>
    <source>
        <strain evidence="3">NI907</strain>
    </source>
</reference>
<evidence type="ECO:0000313" key="3">
    <source>
        <dbReference type="RefSeq" id="XP_030986264.1"/>
    </source>
</evidence>
<proteinExistence type="predicted"/>
<dbReference type="Proteomes" id="UP000515153">
    <property type="component" value="Unplaced"/>
</dbReference>
<evidence type="ECO:0000259" key="1">
    <source>
        <dbReference type="PROSITE" id="PS50181"/>
    </source>
</evidence>
<dbReference type="PROSITE" id="PS50181">
    <property type="entry name" value="FBOX"/>
    <property type="match status" value="1"/>
</dbReference>
<keyword evidence="2" id="KW-1185">Reference proteome</keyword>